<keyword evidence="2" id="KW-1185">Reference proteome</keyword>
<sequence length="95" mass="10727">MDLGSGGNLPQHHSPQHHSPPPSVPEHALSVDYSQHTYVLSKDTSTRVGHFETVVQRIDMVVNYLRGRVQQRLGDDDSEQEEEDDEDDDEDTDSD</sequence>
<proteinExistence type="predicted"/>
<gene>
    <name evidence="1" type="ORF">L1987_18490</name>
</gene>
<dbReference type="EMBL" id="CM042023">
    <property type="protein sequence ID" value="KAI3813758.1"/>
    <property type="molecule type" value="Genomic_DNA"/>
</dbReference>
<accession>A0ACB9IZW7</accession>
<protein>
    <submittedName>
        <fullName evidence="1">Uncharacterized protein</fullName>
    </submittedName>
</protein>
<dbReference type="Proteomes" id="UP001056120">
    <property type="component" value="Linkage Group LG06"/>
</dbReference>
<reference evidence="1 2" key="2">
    <citation type="journal article" date="2022" name="Mol. Ecol. Resour.">
        <title>The genomes of chicory, endive, great burdock and yacon provide insights into Asteraceae paleo-polyploidization history and plant inulin production.</title>
        <authorList>
            <person name="Fan W."/>
            <person name="Wang S."/>
            <person name="Wang H."/>
            <person name="Wang A."/>
            <person name="Jiang F."/>
            <person name="Liu H."/>
            <person name="Zhao H."/>
            <person name="Xu D."/>
            <person name="Zhang Y."/>
        </authorList>
    </citation>
    <scope>NUCLEOTIDE SEQUENCE [LARGE SCALE GENOMIC DNA]</scope>
    <source>
        <strain evidence="2">cv. Yunnan</strain>
        <tissue evidence="1">Leaves</tissue>
    </source>
</reference>
<comment type="caution">
    <text evidence="1">The sequence shown here is derived from an EMBL/GenBank/DDBJ whole genome shotgun (WGS) entry which is preliminary data.</text>
</comment>
<reference evidence="2" key="1">
    <citation type="journal article" date="2022" name="Mol. Ecol. Resour.">
        <title>The genomes of chicory, endive, great burdock and yacon provide insights into Asteraceae palaeo-polyploidization history and plant inulin production.</title>
        <authorList>
            <person name="Fan W."/>
            <person name="Wang S."/>
            <person name="Wang H."/>
            <person name="Wang A."/>
            <person name="Jiang F."/>
            <person name="Liu H."/>
            <person name="Zhao H."/>
            <person name="Xu D."/>
            <person name="Zhang Y."/>
        </authorList>
    </citation>
    <scope>NUCLEOTIDE SEQUENCE [LARGE SCALE GENOMIC DNA]</scope>
    <source>
        <strain evidence="2">cv. Yunnan</strain>
    </source>
</reference>
<organism evidence="1 2">
    <name type="scientific">Smallanthus sonchifolius</name>
    <dbReference type="NCBI Taxonomy" id="185202"/>
    <lineage>
        <taxon>Eukaryota</taxon>
        <taxon>Viridiplantae</taxon>
        <taxon>Streptophyta</taxon>
        <taxon>Embryophyta</taxon>
        <taxon>Tracheophyta</taxon>
        <taxon>Spermatophyta</taxon>
        <taxon>Magnoliopsida</taxon>
        <taxon>eudicotyledons</taxon>
        <taxon>Gunneridae</taxon>
        <taxon>Pentapetalae</taxon>
        <taxon>asterids</taxon>
        <taxon>campanulids</taxon>
        <taxon>Asterales</taxon>
        <taxon>Asteraceae</taxon>
        <taxon>Asteroideae</taxon>
        <taxon>Heliantheae alliance</taxon>
        <taxon>Millerieae</taxon>
        <taxon>Smallanthus</taxon>
    </lineage>
</organism>
<name>A0ACB9IZW7_9ASTR</name>
<evidence type="ECO:0000313" key="1">
    <source>
        <dbReference type="EMBL" id="KAI3813758.1"/>
    </source>
</evidence>
<evidence type="ECO:0000313" key="2">
    <source>
        <dbReference type="Proteomes" id="UP001056120"/>
    </source>
</evidence>